<evidence type="ECO:0000256" key="3">
    <source>
        <dbReference type="ARBA" id="ARBA00022475"/>
    </source>
</evidence>
<dbReference type="Proteomes" id="UP000307380">
    <property type="component" value="Unassembled WGS sequence"/>
</dbReference>
<keyword evidence="5 8" id="KW-1133">Transmembrane helix</keyword>
<dbReference type="RefSeq" id="WP_136422862.1">
    <property type="nucleotide sequence ID" value="NZ_SSSN01000003.1"/>
</dbReference>
<evidence type="ECO:0000313" key="10">
    <source>
        <dbReference type="Proteomes" id="UP000307380"/>
    </source>
</evidence>
<feature type="compositionally biased region" description="Basic and acidic residues" evidence="7">
    <location>
        <begin position="188"/>
        <end position="198"/>
    </location>
</feature>
<keyword evidence="6 8" id="KW-0472">Membrane</keyword>
<proteinExistence type="inferred from homology"/>
<evidence type="ECO:0000256" key="6">
    <source>
        <dbReference type="ARBA" id="ARBA00023136"/>
    </source>
</evidence>
<dbReference type="PANTHER" id="PTHR34584:SF1">
    <property type="entry name" value="NA(+)_H(+) ANTIPORTER SUBUNIT E1"/>
    <property type="match status" value="1"/>
</dbReference>
<keyword evidence="3" id="KW-1003">Cell membrane</keyword>
<protein>
    <submittedName>
        <fullName evidence="9">Na+/H+ antiporter subunit E</fullName>
    </submittedName>
</protein>
<comment type="subcellular location">
    <subcellularLocation>
        <location evidence="1">Cell membrane</location>
        <topology evidence="1">Multi-pass membrane protein</topology>
    </subcellularLocation>
</comment>
<dbReference type="GO" id="GO:0005886">
    <property type="term" value="C:plasma membrane"/>
    <property type="evidence" value="ECO:0007669"/>
    <property type="project" value="UniProtKB-SubCell"/>
</dbReference>
<dbReference type="PANTHER" id="PTHR34584">
    <property type="entry name" value="NA(+)/H(+) ANTIPORTER SUBUNIT E1"/>
    <property type="match status" value="1"/>
</dbReference>
<evidence type="ECO:0000256" key="8">
    <source>
        <dbReference type="SAM" id="Phobius"/>
    </source>
</evidence>
<sequence>MNATPSRWSVVWRQAPLLVALVVLWLFLWDEITVVSVITGIGLAILVTRVLYLPPVLLSGRFNPWRGLLLGLRMIVDVITASLQVAWRAIDPRWQPMNSIIAVQLDTHSDLVLTLTAEAISVVPGTVVVDVDRGRSVLYLHALGTRTEADVDAIRGSVLATEERILLAMGTREEAARVRSHRKRVREAKREEREGGRP</sequence>
<comment type="similarity">
    <text evidence="2">Belongs to the CPA3 antiporters (TC 2.A.63) subunit E family.</text>
</comment>
<keyword evidence="4 8" id="KW-0812">Transmembrane</keyword>
<dbReference type="Pfam" id="PF01899">
    <property type="entry name" value="MNHE"/>
    <property type="match status" value="1"/>
</dbReference>
<evidence type="ECO:0000256" key="4">
    <source>
        <dbReference type="ARBA" id="ARBA00022692"/>
    </source>
</evidence>
<dbReference type="EMBL" id="SSSN01000003">
    <property type="protein sequence ID" value="THG35442.1"/>
    <property type="molecule type" value="Genomic_DNA"/>
</dbReference>
<name>A0A4S4FZ21_9MICO</name>
<feature type="region of interest" description="Disordered" evidence="7">
    <location>
        <begin position="174"/>
        <end position="198"/>
    </location>
</feature>
<dbReference type="InterPro" id="IPR002758">
    <property type="entry name" value="Cation_antiport_E"/>
</dbReference>
<evidence type="ECO:0000256" key="1">
    <source>
        <dbReference type="ARBA" id="ARBA00004651"/>
    </source>
</evidence>
<keyword evidence="10" id="KW-1185">Reference proteome</keyword>
<evidence type="ECO:0000256" key="7">
    <source>
        <dbReference type="SAM" id="MobiDB-lite"/>
    </source>
</evidence>
<feature type="transmembrane region" description="Helical" evidence="8">
    <location>
        <begin position="12"/>
        <end position="29"/>
    </location>
</feature>
<comment type="caution">
    <text evidence="9">The sequence shown here is derived from an EMBL/GenBank/DDBJ whole genome shotgun (WGS) entry which is preliminary data.</text>
</comment>
<evidence type="ECO:0000313" key="9">
    <source>
        <dbReference type="EMBL" id="THG35442.1"/>
    </source>
</evidence>
<evidence type="ECO:0000256" key="5">
    <source>
        <dbReference type="ARBA" id="ARBA00022989"/>
    </source>
</evidence>
<organism evidence="9 10">
    <name type="scientific">Orlajensenia flava</name>
    <dbReference type="NCBI Taxonomy" id="2565934"/>
    <lineage>
        <taxon>Bacteria</taxon>
        <taxon>Bacillati</taxon>
        <taxon>Actinomycetota</taxon>
        <taxon>Actinomycetes</taxon>
        <taxon>Micrococcales</taxon>
        <taxon>Microbacteriaceae</taxon>
        <taxon>Orlajensenia</taxon>
    </lineage>
</organism>
<gene>
    <name evidence="9" type="ORF">E6C70_05190</name>
</gene>
<reference evidence="9 10" key="1">
    <citation type="submission" date="2019-04" db="EMBL/GenBank/DDBJ databases">
        <authorList>
            <person name="Jiang L."/>
        </authorList>
    </citation>
    <scope>NUCLEOTIDE SEQUENCE [LARGE SCALE GENOMIC DNA]</scope>
    <source>
        <strain evidence="9 10">YIM 131861</strain>
    </source>
</reference>
<dbReference type="OrthoDB" id="3556991at2"/>
<feature type="transmembrane region" description="Helical" evidence="8">
    <location>
        <begin position="34"/>
        <end position="53"/>
    </location>
</feature>
<feature type="compositionally biased region" description="Basic residues" evidence="7">
    <location>
        <begin position="178"/>
        <end position="187"/>
    </location>
</feature>
<dbReference type="AlphaFoldDB" id="A0A4S4FZ21"/>
<evidence type="ECO:0000256" key="2">
    <source>
        <dbReference type="ARBA" id="ARBA00006228"/>
    </source>
</evidence>
<dbReference type="GO" id="GO:0008324">
    <property type="term" value="F:monoatomic cation transmembrane transporter activity"/>
    <property type="evidence" value="ECO:0007669"/>
    <property type="project" value="InterPro"/>
</dbReference>
<accession>A0A4S4FZ21</accession>
<dbReference type="NCBIfam" id="NF006521">
    <property type="entry name" value="PRK08965.1-5"/>
    <property type="match status" value="1"/>
</dbReference>